<sequence length="280" mass="30872">MAKRQIDHAGHKDDTYVVSESLSVADSSSSSKVEDDGVGENDAPAIFLCGKCRLPFGDSLSWAGSDDEQNQILLKRVNDNVVIGKEPFVSGTNEELRCLAVNLTCRGCGFTLGHMYMSTPKSLDYKRSVFCLMVENIESYVLGSPDQQMAAVDREERPVTLEYMDHVEIQMTKQHFMPEKQTDPLEPSQSRELEQHNNNGTDVEIHLHRPTSGLYPRPGCHGNRLLRCMPVTTVLTVSWIQSQPASSLARLSVILRGGVPASLIPKGVFSFSSSTVLSSL</sequence>
<keyword evidence="14" id="KW-0137">Centromere</keyword>
<keyword evidence="9" id="KW-0498">Mitosis</keyword>
<evidence type="ECO:0000256" key="5">
    <source>
        <dbReference type="ARBA" id="ARBA00022499"/>
    </source>
</evidence>
<dbReference type="AlphaFoldDB" id="A0AAE0QIW8"/>
<evidence type="ECO:0000256" key="13">
    <source>
        <dbReference type="ARBA" id="ARBA00023306"/>
    </source>
</evidence>
<keyword evidence="5" id="KW-1017">Isopeptide bond</keyword>
<evidence type="ECO:0000256" key="4">
    <source>
        <dbReference type="ARBA" id="ARBA00022454"/>
    </source>
</evidence>
<comment type="subunit">
    <text evidence="16">Homodimer, and heterodimer with OIP5/MIS18B. Identified in a complex containing MIS18A, OIP5/MIS18B, MIS18BP1, RBBP7 and RBBP4.</text>
</comment>
<evidence type="ECO:0000256" key="10">
    <source>
        <dbReference type="ARBA" id="ARBA00022833"/>
    </source>
</evidence>
<evidence type="ECO:0000256" key="9">
    <source>
        <dbReference type="ARBA" id="ARBA00022776"/>
    </source>
</evidence>
<evidence type="ECO:0000259" key="17">
    <source>
        <dbReference type="PROSITE" id="PS51793"/>
    </source>
</evidence>
<dbReference type="PANTHER" id="PTHR16431">
    <property type="entry name" value="NEUROGENIC PROTEIN MASTERMIND"/>
    <property type="match status" value="1"/>
</dbReference>
<dbReference type="GO" id="GO:0007059">
    <property type="term" value="P:chromosome segregation"/>
    <property type="evidence" value="ECO:0007669"/>
    <property type="project" value="TreeGrafter"/>
</dbReference>
<dbReference type="PANTHER" id="PTHR16431:SF2">
    <property type="entry name" value="PROTEIN MIS18-ALPHA"/>
    <property type="match status" value="1"/>
</dbReference>
<dbReference type="GO" id="GO:0000785">
    <property type="term" value="C:chromatin"/>
    <property type="evidence" value="ECO:0007669"/>
    <property type="project" value="TreeGrafter"/>
</dbReference>
<evidence type="ECO:0000256" key="1">
    <source>
        <dbReference type="ARBA" id="ARBA00003694"/>
    </source>
</evidence>
<evidence type="ECO:0000256" key="15">
    <source>
        <dbReference type="ARBA" id="ARBA00039650"/>
    </source>
</evidence>
<keyword evidence="10" id="KW-0862">Zinc</keyword>
<dbReference type="EMBL" id="JAUCMX010000015">
    <property type="protein sequence ID" value="KAK3521985.1"/>
    <property type="molecule type" value="Genomic_DNA"/>
</dbReference>
<evidence type="ECO:0000256" key="6">
    <source>
        <dbReference type="ARBA" id="ARBA00022553"/>
    </source>
</evidence>
<keyword evidence="13" id="KW-0131">Cell cycle</keyword>
<keyword evidence="4" id="KW-0158">Chromosome</keyword>
<keyword evidence="12" id="KW-0539">Nucleus</keyword>
<organism evidence="18 19">
    <name type="scientific">Hemibagrus guttatus</name>
    <dbReference type="NCBI Taxonomy" id="175788"/>
    <lineage>
        <taxon>Eukaryota</taxon>
        <taxon>Metazoa</taxon>
        <taxon>Chordata</taxon>
        <taxon>Craniata</taxon>
        <taxon>Vertebrata</taxon>
        <taxon>Euteleostomi</taxon>
        <taxon>Actinopterygii</taxon>
        <taxon>Neopterygii</taxon>
        <taxon>Teleostei</taxon>
        <taxon>Ostariophysi</taxon>
        <taxon>Siluriformes</taxon>
        <taxon>Bagridae</taxon>
        <taxon>Hemibagrus</taxon>
    </lineage>
</organism>
<protein>
    <recommendedName>
        <fullName evidence="15">Protein Mis18-alpha</fullName>
    </recommendedName>
</protein>
<dbReference type="Pfam" id="PF03226">
    <property type="entry name" value="Yippee-Mis18"/>
    <property type="match status" value="1"/>
</dbReference>
<keyword evidence="11" id="KW-0832">Ubl conjugation</keyword>
<dbReference type="InterPro" id="IPR034752">
    <property type="entry name" value="Mis18"/>
</dbReference>
<gene>
    <name evidence="18" type="ORF">QTP70_020607</name>
</gene>
<evidence type="ECO:0000256" key="2">
    <source>
        <dbReference type="ARBA" id="ARBA00004123"/>
    </source>
</evidence>
<comment type="subcellular location">
    <subcellularLocation>
        <location evidence="3">Chromosome</location>
        <location evidence="3">Centromere</location>
    </subcellularLocation>
    <subcellularLocation>
        <location evidence="2">Nucleus</location>
    </subcellularLocation>
</comment>
<dbReference type="Proteomes" id="UP001274896">
    <property type="component" value="Unassembled WGS sequence"/>
</dbReference>
<evidence type="ECO:0000313" key="18">
    <source>
        <dbReference type="EMBL" id="KAK3521985.1"/>
    </source>
</evidence>
<dbReference type="GO" id="GO:0000775">
    <property type="term" value="C:chromosome, centromeric region"/>
    <property type="evidence" value="ECO:0007669"/>
    <property type="project" value="UniProtKB-SubCell"/>
</dbReference>
<proteinExistence type="predicted"/>
<evidence type="ECO:0000256" key="11">
    <source>
        <dbReference type="ARBA" id="ARBA00022843"/>
    </source>
</evidence>
<dbReference type="GO" id="GO:0051301">
    <property type="term" value="P:cell division"/>
    <property type="evidence" value="ECO:0007669"/>
    <property type="project" value="UniProtKB-KW"/>
</dbReference>
<evidence type="ECO:0000313" key="19">
    <source>
        <dbReference type="Proteomes" id="UP001274896"/>
    </source>
</evidence>
<feature type="domain" description="Mis18" evidence="17">
    <location>
        <begin position="44"/>
        <end position="142"/>
    </location>
</feature>
<reference evidence="18" key="1">
    <citation type="submission" date="2023-06" db="EMBL/GenBank/DDBJ databases">
        <title>Male Hemibagrus guttatus genome.</title>
        <authorList>
            <person name="Bian C."/>
        </authorList>
    </citation>
    <scope>NUCLEOTIDE SEQUENCE</scope>
    <source>
        <strain evidence="18">Male_cb2023</strain>
        <tissue evidence="18">Muscle</tissue>
    </source>
</reference>
<evidence type="ECO:0000256" key="7">
    <source>
        <dbReference type="ARBA" id="ARBA00022618"/>
    </source>
</evidence>
<accession>A0AAE0QIW8</accession>
<evidence type="ECO:0000256" key="3">
    <source>
        <dbReference type="ARBA" id="ARBA00004584"/>
    </source>
</evidence>
<comment type="function">
    <text evidence="1">Required for recruitment of CENPA to centromeres and normal chromosome segregation during mitosis.</text>
</comment>
<dbReference type="InterPro" id="IPR004910">
    <property type="entry name" value="Yippee/Mis18/Cereblon"/>
</dbReference>
<comment type="caution">
    <text evidence="18">The sequence shown here is derived from an EMBL/GenBank/DDBJ whole genome shotgun (WGS) entry which is preliminary data.</text>
</comment>
<keyword evidence="7" id="KW-0132">Cell division</keyword>
<evidence type="ECO:0000256" key="12">
    <source>
        <dbReference type="ARBA" id="ARBA00023242"/>
    </source>
</evidence>
<keyword evidence="8" id="KW-0479">Metal-binding</keyword>
<dbReference type="GO" id="GO:0046872">
    <property type="term" value="F:metal ion binding"/>
    <property type="evidence" value="ECO:0007669"/>
    <property type="project" value="UniProtKB-KW"/>
</dbReference>
<name>A0AAE0QIW8_9TELE</name>
<evidence type="ECO:0000256" key="14">
    <source>
        <dbReference type="ARBA" id="ARBA00023328"/>
    </source>
</evidence>
<evidence type="ECO:0000256" key="8">
    <source>
        <dbReference type="ARBA" id="ARBA00022723"/>
    </source>
</evidence>
<keyword evidence="6" id="KW-0597">Phosphoprotein</keyword>
<dbReference type="PROSITE" id="PS51793">
    <property type="entry name" value="MIS18"/>
    <property type="match status" value="1"/>
</dbReference>
<dbReference type="GO" id="GO:0034080">
    <property type="term" value="P:CENP-A containing chromatin assembly"/>
    <property type="evidence" value="ECO:0007669"/>
    <property type="project" value="TreeGrafter"/>
</dbReference>
<dbReference type="GO" id="GO:0005634">
    <property type="term" value="C:nucleus"/>
    <property type="evidence" value="ECO:0007669"/>
    <property type="project" value="UniProtKB-SubCell"/>
</dbReference>
<keyword evidence="19" id="KW-1185">Reference proteome</keyword>
<evidence type="ECO:0000256" key="16">
    <source>
        <dbReference type="ARBA" id="ARBA00046705"/>
    </source>
</evidence>